<name>A0A8S5N124_9CAUD</name>
<dbReference type="EMBL" id="BK015037">
    <property type="protein sequence ID" value="DAD88176.1"/>
    <property type="molecule type" value="Genomic_DNA"/>
</dbReference>
<organism evidence="1">
    <name type="scientific">Siphoviridae sp. ctXQq5</name>
    <dbReference type="NCBI Taxonomy" id="2826368"/>
    <lineage>
        <taxon>Viruses</taxon>
        <taxon>Duplodnaviria</taxon>
        <taxon>Heunggongvirae</taxon>
        <taxon>Uroviricota</taxon>
        <taxon>Caudoviricetes</taxon>
    </lineage>
</organism>
<protein>
    <submittedName>
        <fullName evidence="1">Uncharacterized protein</fullName>
    </submittedName>
</protein>
<sequence>MNDLLIYSLPASGLSNAIAVAKEIHTEMGMQPEEIRLANGVRVSYNWKDVKALEIGDMSEEIYISKNLIA</sequence>
<proteinExistence type="predicted"/>
<evidence type="ECO:0000313" key="1">
    <source>
        <dbReference type="EMBL" id="DAD88176.1"/>
    </source>
</evidence>
<reference evidence="1" key="1">
    <citation type="journal article" date="2021" name="Proc. Natl. Acad. Sci. U.S.A.">
        <title>A Catalog of Tens of Thousands of Viruses from Human Metagenomes Reveals Hidden Associations with Chronic Diseases.</title>
        <authorList>
            <person name="Tisza M.J."/>
            <person name="Buck C.B."/>
        </authorList>
    </citation>
    <scope>NUCLEOTIDE SEQUENCE</scope>
    <source>
        <strain evidence="1">CtXQq5</strain>
    </source>
</reference>
<accession>A0A8S5N124</accession>